<gene>
    <name evidence="10" type="ORF">D6D19_09081</name>
</gene>
<dbReference type="Pfam" id="PF22621">
    <property type="entry name" value="CurL-like_PKS_C"/>
    <property type="match status" value="1"/>
</dbReference>
<dbReference type="InterPro" id="IPR030918">
    <property type="entry name" value="PT_fungal_PKS"/>
</dbReference>
<dbReference type="Pfam" id="PF16073">
    <property type="entry name" value="SAT"/>
    <property type="match status" value="1"/>
</dbReference>
<dbReference type="InterPro" id="IPR020806">
    <property type="entry name" value="PKS_PP-bd"/>
</dbReference>
<dbReference type="SMART" id="SM00827">
    <property type="entry name" value="PKS_AT"/>
    <property type="match status" value="1"/>
</dbReference>
<evidence type="ECO:0000259" key="8">
    <source>
        <dbReference type="PROSITE" id="PS52004"/>
    </source>
</evidence>
<evidence type="ECO:0000313" key="10">
    <source>
        <dbReference type="EMBL" id="THW67896.1"/>
    </source>
</evidence>
<accession>A0A4S8ZNZ7</accession>
<dbReference type="SUPFAM" id="SSF53474">
    <property type="entry name" value="alpha/beta-Hydrolases"/>
    <property type="match status" value="1"/>
</dbReference>
<proteinExistence type="predicted"/>
<dbReference type="Gene3D" id="3.40.47.10">
    <property type="match status" value="1"/>
</dbReference>
<dbReference type="InterPro" id="IPR014043">
    <property type="entry name" value="Acyl_transferase_dom"/>
</dbReference>
<feature type="compositionally biased region" description="Polar residues" evidence="6">
    <location>
        <begin position="1746"/>
        <end position="1764"/>
    </location>
</feature>
<dbReference type="SUPFAM" id="SSF47336">
    <property type="entry name" value="ACP-like"/>
    <property type="match status" value="2"/>
</dbReference>
<dbReference type="FunFam" id="3.40.50.1820:FF:000116">
    <property type="entry name" value="Sterigmatocystin biosynthesis polyketide synthase"/>
    <property type="match status" value="1"/>
</dbReference>
<feature type="region of interest" description="N-terminal hotdog fold" evidence="5">
    <location>
        <begin position="1296"/>
        <end position="1427"/>
    </location>
</feature>
<dbReference type="InterPro" id="IPR050091">
    <property type="entry name" value="PKS_NRPS_Biosynth_Enz"/>
</dbReference>
<keyword evidence="4" id="KW-0808">Transferase</keyword>
<dbReference type="Gene3D" id="1.10.1200.10">
    <property type="entry name" value="ACP-like"/>
    <property type="match status" value="2"/>
</dbReference>
<comment type="caution">
    <text evidence="10">The sequence shown here is derived from an EMBL/GenBank/DDBJ whole genome shotgun (WGS) entry which is preliminary data.</text>
</comment>
<dbReference type="CDD" id="cd00833">
    <property type="entry name" value="PKS"/>
    <property type="match status" value="1"/>
</dbReference>
<dbReference type="InterPro" id="IPR042104">
    <property type="entry name" value="PKS_dehydratase_sf"/>
</dbReference>
<dbReference type="SUPFAM" id="SSF55048">
    <property type="entry name" value="Probable ACP-binding domain of malonyl-CoA ACP transacylase"/>
    <property type="match status" value="1"/>
</dbReference>
<dbReference type="InterPro" id="IPR009081">
    <property type="entry name" value="PP-bd_ACP"/>
</dbReference>
<dbReference type="Pfam" id="PF00975">
    <property type="entry name" value="Thioesterase"/>
    <property type="match status" value="1"/>
</dbReference>
<feature type="active site" description="Proton acceptor; for dehydratase activity" evidence="5">
    <location>
        <position position="1328"/>
    </location>
</feature>
<dbReference type="PROSITE" id="PS52019">
    <property type="entry name" value="PKS_MFAS_DH"/>
    <property type="match status" value="1"/>
</dbReference>
<dbReference type="NCBIfam" id="TIGR04532">
    <property type="entry name" value="PT_fungal_PKS"/>
    <property type="match status" value="1"/>
</dbReference>
<dbReference type="Pfam" id="PF02801">
    <property type="entry name" value="Ketoacyl-synt_C"/>
    <property type="match status" value="1"/>
</dbReference>
<dbReference type="InterPro" id="IPR014030">
    <property type="entry name" value="Ketoacyl_synth_N"/>
</dbReference>
<name>A0A4S8ZNZ7_AURPU</name>
<evidence type="ECO:0000259" key="9">
    <source>
        <dbReference type="PROSITE" id="PS52019"/>
    </source>
</evidence>
<dbReference type="GO" id="GO:0004315">
    <property type="term" value="F:3-oxoacyl-[acyl-carrier-protein] synthase activity"/>
    <property type="evidence" value="ECO:0007669"/>
    <property type="project" value="InterPro"/>
</dbReference>
<dbReference type="GO" id="GO:0031177">
    <property type="term" value="F:phosphopantetheine binding"/>
    <property type="evidence" value="ECO:0007669"/>
    <property type="project" value="InterPro"/>
</dbReference>
<evidence type="ECO:0000256" key="1">
    <source>
        <dbReference type="ARBA" id="ARBA00001957"/>
    </source>
</evidence>
<dbReference type="InterPro" id="IPR018201">
    <property type="entry name" value="Ketoacyl_synth_AS"/>
</dbReference>
<evidence type="ECO:0000259" key="7">
    <source>
        <dbReference type="PROSITE" id="PS50075"/>
    </source>
</evidence>
<dbReference type="InterPro" id="IPR049900">
    <property type="entry name" value="PKS_mFAS_DH"/>
</dbReference>
<sequence>MTFGVEPSSTVMQNQASIYVFGDQSSSFQDDLQELLLVEQDPALRHFLSESFRTITQEILSLSALDKQAFPKAETLGLLLGLYRARQPHPALEGAFLCIYQVAQYLHLARSFSSGVSSRPNYVLGICTGSLAAAAVSCSSDLNEVVTTGLQAVLVAFRVGILVHRKAQAIAQDGADAHSWSVVTNMQEADAEAMLSDLRDQENTSIASLPYLSTVGLNGVTISGPPEVLKDVVSMDSMSNSKTVSISIFAPYHASHLYTDDDVNDILAATLTGLECYQARIPIFSNTSSSLLESSNFGDLLRSIVTQILTSRMLLDQVVEGISNVLIGDKAASSTLHPIGSHFAPSLAQALGHRGHANVEVSNPAVRLQQNPRVQTGTGTNSSKIAIVGFSGRFPEADGLDQFWDLLKQGLDVHQPVPSDRFNTSHYDPTGRRKNTSKVKHGCWIKEPGLFDARFFQMSPREACQSDPAQRLALLTAYEAIEMAGMVPNRTASSQRDRVGVFYGTTSDDWREVNSGQNIDTYFIPGGNRAFIPGRINYHFKFSGPSVSVDTACSSSLAALNIACNSLLKKDCDTAIAGGTNVMTNPDNFAGLDRGHFLSRTGNCKTFDDSADGYCRADGVGTVILKRLSDAIADNDPVFGVILGVHTNHSAEAVSITRPLATAQEYLFRKLLNESGVKPHEISYVEMHGTGTQAGDAVEMQSVLHSFAWDQSRRPSDTLHLGSVKSNVGHGESASGVTALIKVLLMMRHSAIPPHCGIKSKINHGFPTDLARRNVHIAFQEAEWNKKAHQTRKAFVNNFSAAGGNTAVLLQDGPAREDVKDSITRSHHVFTVSARSPTSLKKRLAGLADFLAQSEEPNLLSQLSYTLTARRIHHNYRVAIVASETQDLYSKLRESSTNVTSATSSKPPKVAFLFTGQGAASTAMGKQLYTTFSSFRADVQHMDMLARQNGFATILALIEGTEEIETLTPVTVQLGTCIFQIALARFWMSLGVEPCYVLGHSLGEYAALAISGTLSINDAIYLCGQRATLIQGMCVQDTHCMLAVEASQNELATLIEDTAAEFACINGPTSVVISGEKSEIEQVCAKLSVLRKRFTRLPVPYAFHSAQVEPMLDELDRTASRVRFNKPSVPIVSSVTGSVITDETDLNPKYIRQHCRNVVNFEAAVKKTQSSALITPDTISIEIGPHPILCSMVKSIAGPQSRCYPSLRAREDMLKTLTGSLTSLYLAGVAVNWDEYHRDFASCRKVLSLPTYNWDLENYWIAYEGDWCLTRGEKAEPPTPPQSIDRQPLRLSSSVHDIIEEVYDKDQASIITESDFNDPELLPVAHGHQVNGLTMCPSSLYADIAHTLSDRLLAQKGGFEGYGVDICDLTAEKALIVGTGKAQNFRVSMEIDWTTRQGSMRVFSVDNSGRQTILHACCRLELQKHEIWMQEWNKYAYLIKRSIERLHHGVEDGSCHRVQSGMAYKLFSTLVQYGPDYHGMRMVTFDSLGLEATALVRLQPVRGQFVRNPYWCDSFGHLTGFLMNATDSLGFDDHVFVNHGWQSMRCSESFSPDFEYQTYVKMQLVGNPKDATYSGDVFVLREGVIRAVYGSVTFRSIPKRVLQMLLPAPKGPLRSIEATSQAAPQKPAQKKRHESEKSAVKGGNSSRQAATLSPTSPGPNSLSALLEETAREMGLQADQLTDETDLTDMGLDSLMSLTILSTMREKLGVDLPSSLFEDYPSVKSLKEYFGNSESDSKDEDSDRESTGSQENSTAATTPDGSYTESLGAGTEAKVTLVVDIIADQIGVTAKNLVSAESFEDLGFDSLMSLTVLASLREEHDLDLPPDFFSQNSDLESVKQALRQAYGSSEPEVVSSKHPEATSVLLQGGKVSSKTLFLFPDGSGSATSYLSLPNISPDVRVYGLNCPYLKCPEDLKVGLQDLTAVYLEEIQRRQPKGPYSLGGWSAGGIAAYHACQVLVNQGEHVERLILLDSPNPIGLAKLPPHFYKFLEKAGVFGDAGGQPAPPWLIQHFLSFIDALDQYKPVPFTPPGAAPATTLIWAKDGVCKAGTIPLPEPQASDTREMTWLLENRKDLGPSGWGTLLERAKLSIETVENANHFTLVKGPSAFNTAAAIRKAMN</sequence>
<evidence type="ECO:0000256" key="6">
    <source>
        <dbReference type="SAM" id="MobiDB-lite"/>
    </source>
</evidence>
<dbReference type="Pfam" id="PF00550">
    <property type="entry name" value="PP-binding"/>
    <property type="match status" value="2"/>
</dbReference>
<dbReference type="GO" id="GO:0006633">
    <property type="term" value="P:fatty acid biosynthetic process"/>
    <property type="evidence" value="ECO:0007669"/>
    <property type="project" value="InterPro"/>
</dbReference>
<dbReference type="EMBL" id="QZAO01000471">
    <property type="protein sequence ID" value="THW67896.1"/>
    <property type="molecule type" value="Genomic_DNA"/>
</dbReference>
<feature type="region of interest" description="Disordered" evidence="6">
    <location>
        <begin position="1616"/>
        <end position="1662"/>
    </location>
</feature>
<dbReference type="PROSITE" id="PS00012">
    <property type="entry name" value="PHOSPHOPANTETHEINE"/>
    <property type="match status" value="2"/>
</dbReference>
<organism evidence="10 11">
    <name type="scientific">Aureobasidium pullulans</name>
    <name type="common">Black yeast</name>
    <name type="synonym">Pullularia pullulans</name>
    <dbReference type="NCBI Taxonomy" id="5580"/>
    <lineage>
        <taxon>Eukaryota</taxon>
        <taxon>Fungi</taxon>
        <taxon>Dikarya</taxon>
        <taxon>Ascomycota</taxon>
        <taxon>Pezizomycotina</taxon>
        <taxon>Dothideomycetes</taxon>
        <taxon>Dothideomycetidae</taxon>
        <taxon>Dothideales</taxon>
        <taxon>Saccotheciaceae</taxon>
        <taxon>Aureobasidium</taxon>
    </lineage>
</organism>
<dbReference type="Gene3D" id="3.40.50.1820">
    <property type="entry name" value="alpha/beta hydrolase"/>
    <property type="match status" value="1"/>
</dbReference>
<dbReference type="InterPro" id="IPR032088">
    <property type="entry name" value="SAT"/>
</dbReference>
<dbReference type="PROSITE" id="PS52004">
    <property type="entry name" value="KS3_2"/>
    <property type="match status" value="1"/>
</dbReference>
<dbReference type="SMART" id="SM00823">
    <property type="entry name" value="PKS_PP"/>
    <property type="match status" value="2"/>
</dbReference>
<feature type="domain" description="Carrier" evidence="7">
    <location>
        <begin position="1656"/>
        <end position="1733"/>
    </location>
</feature>
<feature type="active site" description="Proton donor; for dehydratase activity" evidence="5">
    <location>
        <position position="1513"/>
    </location>
</feature>
<dbReference type="Proteomes" id="UP000308802">
    <property type="component" value="Unassembled WGS sequence"/>
</dbReference>
<reference evidence="10 11" key="1">
    <citation type="submission" date="2018-10" db="EMBL/GenBank/DDBJ databases">
        <title>Fifty Aureobasidium pullulans genomes reveal a recombining polyextremotolerant generalist.</title>
        <authorList>
            <person name="Gostincar C."/>
            <person name="Turk M."/>
            <person name="Zajc J."/>
            <person name="Gunde-Cimerman N."/>
        </authorList>
    </citation>
    <scope>NUCLEOTIDE SEQUENCE [LARGE SCALE GENOMIC DNA]</scope>
    <source>
        <strain evidence="10 11">EXF-10659</strain>
    </source>
</reference>
<dbReference type="InterPro" id="IPR014031">
    <property type="entry name" value="Ketoacyl_synth_C"/>
</dbReference>
<dbReference type="InterPro" id="IPR001031">
    <property type="entry name" value="Thioesterase"/>
</dbReference>
<dbReference type="Gene3D" id="3.10.129.110">
    <property type="entry name" value="Polyketide synthase dehydratase"/>
    <property type="match status" value="1"/>
</dbReference>
<dbReference type="SUPFAM" id="SSF53901">
    <property type="entry name" value="Thiolase-like"/>
    <property type="match status" value="1"/>
</dbReference>
<feature type="domain" description="Ketosynthase family 3 (KS3)" evidence="8">
    <location>
        <begin position="382"/>
        <end position="812"/>
    </location>
</feature>
<dbReference type="Pfam" id="PF00698">
    <property type="entry name" value="Acyl_transf_1"/>
    <property type="match status" value="1"/>
</dbReference>
<dbReference type="InterPro" id="IPR029058">
    <property type="entry name" value="AB_hydrolase_fold"/>
</dbReference>
<keyword evidence="3" id="KW-0597">Phosphoprotein</keyword>
<dbReference type="PANTHER" id="PTHR43775:SF45">
    <property type="entry name" value="CONIDIAL PIGMENT POLYKETIDE SYNTHASE ALB1"/>
    <property type="match status" value="1"/>
</dbReference>
<comment type="cofactor">
    <cofactor evidence="1">
        <name>pantetheine 4'-phosphate</name>
        <dbReference type="ChEBI" id="CHEBI:47942"/>
    </cofactor>
</comment>
<dbReference type="Gene3D" id="3.30.70.3290">
    <property type="match status" value="1"/>
</dbReference>
<dbReference type="InterPro" id="IPR016039">
    <property type="entry name" value="Thiolase-like"/>
</dbReference>
<dbReference type="InterPro" id="IPR006162">
    <property type="entry name" value="Ppantetheine_attach_site"/>
</dbReference>
<dbReference type="GO" id="GO:0044550">
    <property type="term" value="P:secondary metabolite biosynthetic process"/>
    <property type="evidence" value="ECO:0007669"/>
    <property type="project" value="TreeGrafter"/>
</dbReference>
<feature type="compositionally biased region" description="Polar residues" evidence="6">
    <location>
        <begin position="1643"/>
        <end position="1662"/>
    </location>
</feature>
<evidence type="ECO:0000313" key="11">
    <source>
        <dbReference type="Proteomes" id="UP000308802"/>
    </source>
</evidence>
<dbReference type="InterPro" id="IPR020841">
    <property type="entry name" value="PKS_Beta-ketoAc_synthase_dom"/>
</dbReference>
<dbReference type="PROSITE" id="PS50075">
    <property type="entry name" value="CARRIER"/>
    <property type="match status" value="2"/>
</dbReference>
<feature type="region of interest" description="C-terminal hotdog fold" evidence="5">
    <location>
        <begin position="1455"/>
        <end position="1603"/>
    </location>
</feature>
<feature type="domain" description="Carrier" evidence="7">
    <location>
        <begin position="1768"/>
        <end position="1845"/>
    </location>
</feature>
<dbReference type="SUPFAM" id="SSF52151">
    <property type="entry name" value="FabD/lysophospholipase-like"/>
    <property type="match status" value="2"/>
</dbReference>
<dbReference type="SMART" id="SM00825">
    <property type="entry name" value="PKS_KS"/>
    <property type="match status" value="1"/>
</dbReference>
<dbReference type="Gene3D" id="3.40.366.10">
    <property type="entry name" value="Malonyl-Coenzyme A Acyl Carrier Protein, domain 2"/>
    <property type="match status" value="2"/>
</dbReference>
<evidence type="ECO:0000256" key="4">
    <source>
        <dbReference type="ARBA" id="ARBA00022679"/>
    </source>
</evidence>
<dbReference type="InterPro" id="IPR036736">
    <property type="entry name" value="ACP-like_sf"/>
</dbReference>
<keyword evidence="2" id="KW-0596">Phosphopantetheine</keyword>
<dbReference type="FunFam" id="3.10.129.110:FF:000001">
    <property type="entry name" value="Sterigmatocystin biosynthesis polyketide synthase"/>
    <property type="match status" value="1"/>
</dbReference>
<feature type="domain" description="PKS/mFAS DH" evidence="9">
    <location>
        <begin position="1296"/>
        <end position="1603"/>
    </location>
</feature>
<dbReference type="PROSITE" id="PS00606">
    <property type="entry name" value="KS3_1"/>
    <property type="match status" value="1"/>
</dbReference>
<evidence type="ECO:0000256" key="3">
    <source>
        <dbReference type="ARBA" id="ARBA00022553"/>
    </source>
</evidence>
<evidence type="ECO:0000256" key="5">
    <source>
        <dbReference type="PROSITE-ProRule" id="PRU01363"/>
    </source>
</evidence>
<dbReference type="GO" id="GO:0004312">
    <property type="term" value="F:fatty acid synthase activity"/>
    <property type="evidence" value="ECO:0007669"/>
    <property type="project" value="TreeGrafter"/>
</dbReference>
<feature type="region of interest" description="Disordered" evidence="6">
    <location>
        <begin position="1730"/>
        <end position="1766"/>
    </location>
</feature>
<protein>
    <submittedName>
        <fullName evidence="10">Polyketide synthase</fullName>
    </submittedName>
</protein>
<dbReference type="InterPro" id="IPR001227">
    <property type="entry name" value="Ac_transferase_dom_sf"/>
</dbReference>
<dbReference type="InterPro" id="IPR016035">
    <property type="entry name" value="Acyl_Trfase/lysoPLipase"/>
</dbReference>
<evidence type="ECO:0000256" key="2">
    <source>
        <dbReference type="ARBA" id="ARBA00022450"/>
    </source>
</evidence>
<dbReference type="FunFam" id="3.40.47.10:FF:000031">
    <property type="entry name" value="Sterigmatocystin biosynthesis polyketide synthase"/>
    <property type="match status" value="1"/>
</dbReference>
<dbReference type="Pfam" id="PF00109">
    <property type="entry name" value="ketoacyl-synt"/>
    <property type="match status" value="1"/>
</dbReference>
<dbReference type="InterPro" id="IPR016036">
    <property type="entry name" value="Malonyl_transacylase_ACP-bd"/>
</dbReference>
<dbReference type="PANTHER" id="PTHR43775">
    <property type="entry name" value="FATTY ACID SYNTHASE"/>
    <property type="match status" value="1"/>
</dbReference>